<proteinExistence type="predicted"/>
<evidence type="ECO:0000259" key="5">
    <source>
        <dbReference type="PROSITE" id="PS50014"/>
    </source>
</evidence>
<keyword evidence="1 2" id="KW-0103">Bromodomain</keyword>
<dbReference type="SMART" id="SM00297">
    <property type="entry name" value="BROMO"/>
    <property type="match status" value="1"/>
</dbReference>
<dbReference type="OrthoDB" id="4062651at2759"/>
<evidence type="ECO:0000256" key="2">
    <source>
        <dbReference type="PROSITE-ProRule" id="PRU00035"/>
    </source>
</evidence>
<feature type="region of interest" description="Disordered" evidence="3">
    <location>
        <begin position="142"/>
        <end position="202"/>
    </location>
</feature>
<dbReference type="PANTHER" id="PTHR44167:SF24">
    <property type="entry name" value="SERINE_THREONINE-PROTEIN KINASE CHK2"/>
    <property type="match status" value="1"/>
</dbReference>
<feature type="compositionally biased region" description="Basic and acidic residues" evidence="3">
    <location>
        <begin position="145"/>
        <end position="155"/>
    </location>
</feature>
<feature type="region of interest" description="Disordered" evidence="3">
    <location>
        <begin position="1"/>
        <end position="56"/>
    </location>
</feature>
<dbReference type="Pfam" id="PF00439">
    <property type="entry name" value="Bromodomain"/>
    <property type="match status" value="1"/>
</dbReference>
<reference evidence="6 7" key="1">
    <citation type="submission" date="2018-06" db="EMBL/GenBank/DDBJ databases">
        <title>Comparative genomics reveals the genomic features of Rhizophagus irregularis, R. cerebriforme, R. diaphanum and Gigaspora rosea, and their symbiotic lifestyle signature.</title>
        <authorList>
            <person name="Morin E."/>
            <person name="San Clemente H."/>
            <person name="Chen E.C.H."/>
            <person name="De La Providencia I."/>
            <person name="Hainaut M."/>
            <person name="Kuo A."/>
            <person name="Kohler A."/>
            <person name="Murat C."/>
            <person name="Tang N."/>
            <person name="Roy S."/>
            <person name="Loubradou J."/>
            <person name="Henrissat B."/>
            <person name="Grigoriev I.V."/>
            <person name="Corradi N."/>
            <person name="Roux C."/>
            <person name="Martin F.M."/>
        </authorList>
    </citation>
    <scope>NUCLEOTIDE SEQUENCE [LARGE SCALE GENOMIC DNA]</scope>
    <source>
        <strain evidence="6 7">DAOM 194757</strain>
    </source>
</reference>
<feature type="compositionally biased region" description="Basic residues" evidence="3">
    <location>
        <begin position="495"/>
        <end position="505"/>
    </location>
</feature>
<dbReference type="Gene3D" id="1.10.510.10">
    <property type="entry name" value="Transferase(Phosphotransferase) domain 1"/>
    <property type="match status" value="1"/>
</dbReference>
<comment type="caution">
    <text evidence="6">The sequence shown here is derived from an EMBL/GenBank/DDBJ whole genome shotgun (WGS) entry which is preliminary data.</text>
</comment>
<dbReference type="SUPFAM" id="SSF56112">
    <property type="entry name" value="Protein kinase-like (PK-like)"/>
    <property type="match status" value="1"/>
</dbReference>
<dbReference type="GO" id="GO:0004674">
    <property type="term" value="F:protein serine/threonine kinase activity"/>
    <property type="evidence" value="ECO:0007669"/>
    <property type="project" value="TreeGrafter"/>
</dbReference>
<keyword evidence="7" id="KW-1185">Reference proteome</keyword>
<feature type="compositionally biased region" description="Polar residues" evidence="3">
    <location>
        <begin position="218"/>
        <end position="242"/>
    </location>
</feature>
<feature type="compositionally biased region" description="Polar residues" evidence="3">
    <location>
        <begin position="169"/>
        <end position="187"/>
    </location>
</feature>
<dbReference type="CDD" id="cd04369">
    <property type="entry name" value="Bromodomain"/>
    <property type="match status" value="1"/>
</dbReference>
<feature type="region of interest" description="Disordered" evidence="3">
    <location>
        <begin position="484"/>
        <end position="513"/>
    </location>
</feature>
<dbReference type="Pfam" id="PF00069">
    <property type="entry name" value="Pkinase"/>
    <property type="match status" value="1"/>
</dbReference>
<dbReference type="InterPro" id="IPR000719">
    <property type="entry name" value="Prot_kinase_dom"/>
</dbReference>
<feature type="region of interest" description="Disordered" evidence="3">
    <location>
        <begin position="218"/>
        <end position="247"/>
    </location>
</feature>
<feature type="compositionally biased region" description="Low complexity" evidence="3">
    <location>
        <begin position="423"/>
        <end position="437"/>
    </location>
</feature>
<feature type="region of interest" description="Disordered" evidence="3">
    <location>
        <begin position="640"/>
        <end position="690"/>
    </location>
</feature>
<dbReference type="Proteomes" id="UP000266673">
    <property type="component" value="Unassembled WGS sequence"/>
</dbReference>
<dbReference type="InterPro" id="IPR001487">
    <property type="entry name" value="Bromodomain"/>
</dbReference>
<dbReference type="InterPro" id="IPR036427">
    <property type="entry name" value="Bromodomain-like_sf"/>
</dbReference>
<feature type="compositionally biased region" description="Basic and acidic residues" evidence="3">
    <location>
        <begin position="188"/>
        <end position="197"/>
    </location>
</feature>
<accession>A0A397UVE9</accession>
<organism evidence="6 7">
    <name type="scientific">Gigaspora rosea</name>
    <dbReference type="NCBI Taxonomy" id="44941"/>
    <lineage>
        <taxon>Eukaryota</taxon>
        <taxon>Fungi</taxon>
        <taxon>Fungi incertae sedis</taxon>
        <taxon>Mucoromycota</taxon>
        <taxon>Glomeromycotina</taxon>
        <taxon>Glomeromycetes</taxon>
        <taxon>Diversisporales</taxon>
        <taxon>Gigasporaceae</taxon>
        <taxon>Gigaspora</taxon>
    </lineage>
</organism>
<evidence type="ECO:0008006" key="8">
    <source>
        <dbReference type="Google" id="ProtNLM"/>
    </source>
</evidence>
<evidence type="ECO:0000256" key="3">
    <source>
        <dbReference type="SAM" id="MobiDB-lite"/>
    </source>
</evidence>
<dbReference type="SMART" id="SM00220">
    <property type="entry name" value="S_TKc"/>
    <property type="match status" value="1"/>
</dbReference>
<dbReference type="PANTHER" id="PTHR44167">
    <property type="entry name" value="OVARIAN-SPECIFIC SERINE/THREONINE-PROTEIN KINASE LOK-RELATED"/>
    <property type="match status" value="1"/>
</dbReference>
<feature type="compositionally biased region" description="Basic residues" evidence="3">
    <location>
        <begin position="644"/>
        <end position="657"/>
    </location>
</feature>
<feature type="domain" description="Protein kinase" evidence="4">
    <location>
        <begin position="1107"/>
        <end position="1401"/>
    </location>
</feature>
<gene>
    <name evidence="6" type="ORF">C2G38_2196932</name>
</gene>
<dbReference type="EMBL" id="QKWP01000892">
    <property type="protein sequence ID" value="RIB13772.1"/>
    <property type="molecule type" value="Genomic_DNA"/>
</dbReference>
<feature type="region of interest" description="Disordered" evidence="3">
    <location>
        <begin position="421"/>
        <end position="466"/>
    </location>
</feature>
<dbReference type="Gene3D" id="1.20.920.10">
    <property type="entry name" value="Bromodomain-like"/>
    <property type="match status" value="1"/>
</dbReference>
<feature type="compositionally biased region" description="Polar residues" evidence="3">
    <location>
        <begin position="454"/>
        <end position="466"/>
    </location>
</feature>
<dbReference type="PROSITE" id="PS50011">
    <property type="entry name" value="PROTEIN_KINASE_DOM"/>
    <property type="match status" value="1"/>
</dbReference>
<dbReference type="InterPro" id="IPR011009">
    <property type="entry name" value="Kinase-like_dom_sf"/>
</dbReference>
<evidence type="ECO:0000313" key="6">
    <source>
        <dbReference type="EMBL" id="RIB13772.1"/>
    </source>
</evidence>
<protein>
    <recommendedName>
        <fullName evidence="8">Protein kinase domain-containing protein</fullName>
    </recommendedName>
</protein>
<feature type="region of interest" description="Disordered" evidence="3">
    <location>
        <begin position="706"/>
        <end position="726"/>
    </location>
</feature>
<name>A0A397UVE9_9GLOM</name>
<dbReference type="SUPFAM" id="SSF47370">
    <property type="entry name" value="Bromodomain"/>
    <property type="match status" value="1"/>
</dbReference>
<evidence type="ECO:0000256" key="1">
    <source>
        <dbReference type="ARBA" id="ARBA00023117"/>
    </source>
</evidence>
<dbReference type="PROSITE" id="PS50014">
    <property type="entry name" value="BROMODOMAIN_2"/>
    <property type="match status" value="1"/>
</dbReference>
<dbReference type="GO" id="GO:0005634">
    <property type="term" value="C:nucleus"/>
    <property type="evidence" value="ECO:0007669"/>
    <property type="project" value="TreeGrafter"/>
</dbReference>
<sequence>MPPLQQNQKVEKRQARRQDPIQKISSRRAQNKQEQPVHSHMGTERPPPYSTLSEQPPISRMEIQLPYSTLPTHVVMTADQRSQSDITWYSSGPTELMKQTDPRPSWSSQNPHYSIRYDWPQHSMHSQSTWLHHPHRYLNIQNNDWRPRSQNDDKTSPWPVDSWELRPSNVPTNNQSNKPDLVSSSKSNDWKSEDRSSHWGQAENWELRSSNISNSIQSDLSTHQNNQNNDWRPHSQNVNRPSHWQPLKNWELHPPPNISGPPLSDMIVSYQNKDWQPHPQNVNGSTPWQQVKTLQFQPPSNLNLIQDDDWHSYSPNDDISSSWKSVEGLEVRSLNVTSSIQPRQPDIVTPAKRKVGQKNASKIVKKPNIQKDLNTLKFPKTSISKKLNADDTSHGVDDKTIDDSLQVILSVEEQVFTSSGTLTASDDTSSSIFSASDQTESELVTQPKKDDSSNDSSLTILTPPLSQTDGKHLDFVVSQTEEASKSLQNDLGMSPKKKVNRKKSSKGVEKSNVKNNFKDSDLLKFEEKIVNDNDPAFMIREEQTPKPNGESLISTTDYLLNNASSSLTSMISSTPLIDGKSRKLQTDTILPIIEEESWPIQVDLDSQKIKEESGPVQVDLDLNQIEEELKPIQAELVAPTKRNLSTKKSSKLVRKPGVKQNRKDQKSPITAQVKNSARAASRKGKEKVVDNAPVVRSIGEQASESTNISLNGRVGSSTDASKTQSTLKSKSAESLLNFYQSLKPPSQGLTREQMLRLGTYIFDELLSTSYARPFVNPEAEDAYYYRSIIKNLMDLNTAERKLWARFYSSPLDLYKDICQIMYNAFKFHREGDIIYEEAKQLSLSFQKAVLTLSSRGNSAQGISDSLIKNNVTLPHEDFRKLPPCTPHVDSRIFIMPLCTFVENNKTGYLRRLKESVIDRLDPLVRPLGEVLNLEFLPLMEFDPSESTCNFGRLYVISGRTSLTQCRDDKNAILVIMKNIAYNRNDETVKCNALIAKPFGELHALDSMQFPELVDARAWIKCAFINRVTLDLKITRKFFDKCFKNTFQVVEYNKEYLTPEFHDAFIDALELKQQEDAIIEPQTPQSIWEHLVKEAKARNVPIESFHDLGNIKIEAEGTFKRVFHFADDTSFVVQNFKQITSDTLETRVREAVCCLGVANAGQIRSIYKSPSDELVGLSMERYEQTLKDYAFNSRRVLTGEQKYKLIVDMLRGIRAIHQAGFAHRDLSEVNMMVSETREKLKDGSTMPELVIIDFGKAEFVRPVDVKRWSVGTVEEEKLSILPMIKTPPDHGYRLYRSIMTLPKNNHDKEILGPYDPCAEDIYSIGVLIWRTFSGQAPWNGLLDTNIKLLRELVSNAEKISLRIEKDVRGECSKRLLYKSLDPNPQARSSADELLRWVTEEVVKEELVKEWSVGGRLKKPKMM</sequence>
<dbReference type="GO" id="GO:0006325">
    <property type="term" value="P:chromatin organization"/>
    <property type="evidence" value="ECO:0007669"/>
    <property type="project" value="UniProtKB-ARBA"/>
</dbReference>
<evidence type="ECO:0000313" key="7">
    <source>
        <dbReference type="Proteomes" id="UP000266673"/>
    </source>
</evidence>
<evidence type="ECO:0000259" key="4">
    <source>
        <dbReference type="PROSITE" id="PS50011"/>
    </source>
</evidence>
<dbReference type="GO" id="GO:0044773">
    <property type="term" value="P:mitotic DNA damage checkpoint signaling"/>
    <property type="evidence" value="ECO:0007669"/>
    <property type="project" value="TreeGrafter"/>
</dbReference>
<dbReference type="GO" id="GO:0005524">
    <property type="term" value="F:ATP binding"/>
    <property type="evidence" value="ECO:0007669"/>
    <property type="project" value="InterPro"/>
</dbReference>
<feature type="domain" description="Bromo" evidence="5">
    <location>
        <begin position="785"/>
        <end position="835"/>
    </location>
</feature>
<feature type="compositionally biased region" description="Basic and acidic residues" evidence="3">
    <location>
        <begin position="9"/>
        <end position="20"/>
    </location>
</feature>